<protein>
    <submittedName>
        <fullName evidence="6">Rieske [2Fe-2S] domain-containing protein</fullName>
    </submittedName>
</protein>
<keyword evidence="7" id="KW-1185">Reference proteome</keyword>
<evidence type="ECO:0000256" key="1">
    <source>
        <dbReference type="ARBA" id="ARBA00022714"/>
    </source>
</evidence>
<dbReference type="STRING" id="308853.SAMN05421752_10886"/>
<dbReference type="PROSITE" id="PS51296">
    <property type="entry name" value="RIESKE"/>
    <property type="match status" value="1"/>
</dbReference>
<evidence type="ECO:0000256" key="4">
    <source>
        <dbReference type="ARBA" id="ARBA00023014"/>
    </source>
</evidence>
<feature type="domain" description="Rieske" evidence="5">
    <location>
        <begin position="51"/>
        <end position="121"/>
    </location>
</feature>
<dbReference type="OrthoDB" id="250454at2157"/>
<keyword evidence="4" id="KW-0411">Iron-sulfur</keyword>
<organism evidence="6 7">
    <name type="scientific">Natronorubrum thiooxidans</name>
    <dbReference type="NCBI Taxonomy" id="308853"/>
    <lineage>
        <taxon>Archaea</taxon>
        <taxon>Methanobacteriati</taxon>
        <taxon>Methanobacteriota</taxon>
        <taxon>Stenosarchaea group</taxon>
        <taxon>Halobacteria</taxon>
        <taxon>Halobacteriales</taxon>
        <taxon>Natrialbaceae</taxon>
        <taxon>Natronorubrum</taxon>
    </lineage>
</organism>
<evidence type="ECO:0000313" key="6">
    <source>
        <dbReference type="EMBL" id="SIS03735.1"/>
    </source>
</evidence>
<dbReference type="InterPro" id="IPR036922">
    <property type="entry name" value="Rieske_2Fe-2S_sf"/>
</dbReference>
<sequence>MQELTTVETVHEERSWLFTVQNQYGEQEEVILVPCDDDTEQGSTSSQPAADDGVEAWVNRCTHESQRLDTGQGVPMRDGQLICPRHGSMFDVCSGHCDNGDAAGTTLPSVNITVSSDDTVFLTDYELTFVHEGGIDEDDGPDSTSHISL</sequence>
<evidence type="ECO:0000313" key="7">
    <source>
        <dbReference type="Proteomes" id="UP000185936"/>
    </source>
</evidence>
<name>A0A1N7FU21_9EURY</name>
<evidence type="ECO:0000259" key="5">
    <source>
        <dbReference type="PROSITE" id="PS51296"/>
    </source>
</evidence>
<dbReference type="Proteomes" id="UP000185936">
    <property type="component" value="Unassembled WGS sequence"/>
</dbReference>
<dbReference type="CDD" id="cd03467">
    <property type="entry name" value="Rieske"/>
    <property type="match status" value="1"/>
</dbReference>
<dbReference type="EMBL" id="FTNR01000008">
    <property type="protein sequence ID" value="SIS03735.1"/>
    <property type="molecule type" value="Genomic_DNA"/>
</dbReference>
<dbReference type="Gene3D" id="2.102.10.10">
    <property type="entry name" value="Rieske [2Fe-2S] iron-sulphur domain"/>
    <property type="match status" value="1"/>
</dbReference>
<dbReference type="AlphaFoldDB" id="A0A1N7FU21"/>
<accession>A0A1N7FU21</accession>
<evidence type="ECO:0000256" key="2">
    <source>
        <dbReference type="ARBA" id="ARBA00022723"/>
    </source>
</evidence>
<reference evidence="7" key="1">
    <citation type="submission" date="2017-01" db="EMBL/GenBank/DDBJ databases">
        <authorList>
            <person name="Varghese N."/>
            <person name="Submissions S."/>
        </authorList>
    </citation>
    <scope>NUCLEOTIDE SEQUENCE [LARGE SCALE GENOMIC DNA]</scope>
    <source>
        <strain evidence="7">type strain: HArc-</strain>
    </source>
</reference>
<keyword evidence="3" id="KW-0408">Iron</keyword>
<dbReference type="GO" id="GO:0046872">
    <property type="term" value="F:metal ion binding"/>
    <property type="evidence" value="ECO:0007669"/>
    <property type="project" value="UniProtKB-KW"/>
</dbReference>
<evidence type="ECO:0000256" key="3">
    <source>
        <dbReference type="ARBA" id="ARBA00023004"/>
    </source>
</evidence>
<dbReference type="Pfam" id="PF00355">
    <property type="entry name" value="Rieske"/>
    <property type="match status" value="1"/>
</dbReference>
<dbReference type="GO" id="GO:0051537">
    <property type="term" value="F:2 iron, 2 sulfur cluster binding"/>
    <property type="evidence" value="ECO:0007669"/>
    <property type="project" value="UniProtKB-KW"/>
</dbReference>
<keyword evidence="1" id="KW-0001">2Fe-2S</keyword>
<dbReference type="RefSeq" id="WP_076609481.1">
    <property type="nucleotide sequence ID" value="NZ_FTNR01000008.1"/>
</dbReference>
<proteinExistence type="predicted"/>
<dbReference type="InterPro" id="IPR017941">
    <property type="entry name" value="Rieske_2Fe-2S"/>
</dbReference>
<dbReference type="SUPFAM" id="SSF50022">
    <property type="entry name" value="ISP domain"/>
    <property type="match status" value="1"/>
</dbReference>
<gene>
    <name evidence="6" type="ORF">SAMN05421752_10886</name>
</gene>
<keyword evidence="2" id="KW-0479">Metal-binding</keyword>